<evidence type="ECO:0000313" key="2">
    <source>
        <dbReference type="Proteomes" id="UP000269396"/>
    </source>
</evidence>
<dbReference type="Proteomes" id="UP000269396">
    <property type="component" value="Unassembled WGS sequence"/>
</dbReference>
<evidence type="ECO:0000313" key="1">
    <source>
        <dbReference type="EMBL" id="VDP71844.1"/>
    </source>
</evidence>
<dbReference type="AlphaFoldDB" id="A0A183PQH1"/>
<protein>
    <submittedName>
        <fullName evidence="1">Uncharacterized protein</fullName>
    </submittedName>
</protein>
<gene>
    <name evidence="1" type="ORF">SMTD_LOCUS16608</name>
</gene>
<keyword evidence="2" id="KW-1185">Reference proteome</keyword>
<name>A0A183PQH1_9TREM</name>
<reference evidence="1 2" key="1">
    <citation type="submission" date="2018-11" db="EMBL/GenBank/DDBJ databases">
        <authorList>
            <consortium name="Pathogen Informatics"/>
        </authorList>
    </citation>
    <scope>NUCLEOTIDE SEQUENCE [LARGE SCALE GENOMIC DNA]</scope>
    <source>
        <strain>Denwood</strain>
        <strain evidence="2">Zambia</strain>
    </source>
</reference>
<organism evidence="1 2">
    <name type="scientific">Schistosoma mattheei</name>
    <dbReference type="NCBI Taxonomy" id="31246"/>
    <lineage>
        <taxon>Eukaryota</taxon>
        <taxon>Metazoa</taxon>
        <taxon>Spiralia</taxon>
        <taxon>Lophotrochozoa</taxon>
        <taxon>Platyhelminthes</taxon>
        <taxon>Trematoda</taxon>
        <taxon>Digenea</taxon>
        <taxon>Strigeidida</taxon>
        <taxon>Schistosomatoidea</taxon>
        <taxon>Schistosomatidae</taxon>
        <taxon>Schistosoma</taxon>
    </lineage>
</organism>
<proteinExistence type="predicted"/>
<accession>A0A183PQH1</accession>
<sequence length="33" mass="3600">MSAARISLATAYCGREQTNFQLRRKLGKDLGSG</sequence>
<dbReference type="EMBL" id="UZAL01037426">
    <property type="protein sequence ID" value="VDP71844.1"/>
    <property type="molecule type" value="Genomic_DNA"/>
</dbReference>